<dbReference type="PROSITE" id="PS51352">
    <property type="entry name" value="THIOREDOXIN_2"/>
    <property type="match status" value="1"/>
</dbReference>
<dbReference type="PANTHER" id="PTHR42852:SF13">
    <property type="entry name" value="PROTEIN DIPZ"/>
    <property type="match status" value="1"/>
</dbReference>
<dbReference type="InterPro" id="IPR013766">
    <property type="entry name" value="Thioredoxin_domain"/>
</dbReference>
<dbReference type="OrthoDB" id="9815205at2"/>
<accession>A0A5C6ZN00</accession>
<evidence type="ECO:0000313" key="2">
    <source>
        <dbReference type="EMBL" id="TXD90820.1"/>
    </source>
</evidence>
<name>A0A5C6ZN00_9FLAO</name>
<evidence type="ECO:0000313" key="3">
    <source>
        <dbReference type="Proteomes" id="UP000321578"/>
    </source>
</evidence>
<dbReference type="InterPro" id="IPR050553">
    <property type="entry name" value="Thioredoxin_ResA/DsbE_sf"/>
</dbReference>
<comment type="caution">
    <text evidence="2">The sequence shown here is derived from an EMBL/GenBank/DDBJ whole genome shotgun (WGS) entry which is preliminary data.</text>
</comment>
<gene>
    <name evidence="2" type="ORF">ESY86_02345</name>
</gene>
<dbReference type="Gene3D" id="3.40.30.10">
    <property type="entry name" value="Glutaredoxin"/>
    <property type="match status" value="1"/>
</dbReference>
<dbReference type="InterPro" id="IPR036249">
    <property type="entry name" value="Thioredoxin-like_sf"/>
</dbReference>
<dbReference type="Pfam" id="PF08534">
    <property type="entry name" value="Redoxin"/>
    <property type="match status" value="1"/>
</dbReference>
<dbReference type="EMBL" id="VORO01000002">
    <property type="protein sequence ID" value="TXD90820.1"/>
    <property type="molecule type" value="Genomic_DNA"/>
</dbReference>
<feature type="domain" description="Thioredoxin" evidence="1">
    <location>
        <begin position="93"/>
        <end position="241"/>
    </location>
</feature>
<proteinExistence type="predicted"/>
<evidence type="ECO:0000259" key="1">
    <source>
        <dbReference type="PROSITE" id="PS51352"/>
    </source>
</evidence>
<keyword evidence="3" id="KW-1185">Reference proteome</keyword>
<dbReference type="AlphaFoldDB" id="A0A5C6ZN00"/>
<dbReference type="InterPro" id="IPR013740">
    <property type="entry name" value="Redoxin"/>
</dbReference>
<protein>
    <submittedName>
        <fullName evidence="2">TlpA family protein disulfide reductase</fullName>
    </submittedName>
</protein>
<organism evidence="2 3">
    <name type="scientific">Subsaximicrobium wynnwilliamsii</name>
    <dbReference type="NCBI Taxonomy" id="291179"/>
    <lineage>
        <taxon>Bacteria</taxon>
        <taxon>Pseudomonadati</taxon>
        <taxon>Bacteroidota</taxon>
        <taxon>Flavobacteriia</taxon>
        <taxon>Flavobacteriales</taxon>
        <taxon>Flavobacteriaceae</taxon>
        <taxon>Subsaximicrobium</taxon>
    </lineage>
</organism>
<reference evidence="2 3" key="1">
    <citation type="submission" date="2019-08" db="EMBL/GenBank/DDBJ databases">
        <title>Genomes of Subsaximicrobium wynnwilliamsii strains.</title>
        <authorList>
            <person name="Bowman J.P."/>
        </authorList>
    </citation>
    <scope>NUCLEOTIDE SEQUENCE [LARGE SCALE GENOMIC DNA]</scope>
    <source>
        <strain evidence="2 3">2-80-2</strain>
    </source>
</reference>
<dbReference type="RefSeq" id="WP_147084922.1">
    <property type="nucleotide sequence ID" value="NZ_VORM01000001.1"/>
</dbReference>
<dbReference type="Proteomes" id="UP000321578">
    <property type="component" value="Unassembled WGS sequence"/>
</dbReference>
<sequence length="241" mass="28382">MKKLTLILALFSLLRLSAQDKEIIYRQADGKLMTESQYLKMKNNFKDKMKKQGKTGEVKEEIKDSIAHQTTYKNFKLFFVEITETTKKERIDTYIDKKFPSNELLTLESEKFSFSGLEGKPTFISFWFIQCAPCIKELPALIELKKKYGDRVNFVAITFNDAKEVESFLEKREFDYKHIVNADDFINDIGLNTYPRNIFMDKNGTIRAIKNEIPYEEKTKNKKVELEFDLSEFEKQLENLL</sequence>
<dbReference type="CDD" id="cd02966">
    <property type="entry name" value="TlpA_like_family"/>
    <property type="match status" value="1"/>
</dbReference>
<dbReference type="GO" id="GO:0016491">
    <property type="term" value="F:oxidoreductase activity"/>
    <property type="evidence" value="ECO:0007669"/>
    <property type="project" value="InterPro"/>
</dbReference>
<dbReference type="SUPFAM" id="SSF52833">
    <property type="entry name" value="Thioredoxin-like"/>
    <property type="match status" value="1"/>
</dbReference>
<dbReference type="PANTHER" id="PTHR42852">
    <property type="entry name" value="THIOL:DISULFIDE INTERCHANGE PROTEIN DSBE"/>
    <property type="match status" value="1"/>
</dbReference>